<dbReference type="PANTHER" id="PTHR14948:SF25">
    <property type="entry name" value="DUF4190 DOMAIN-CONTAINING PROTEIN"/>
    <property type="match status" value="1"/>
</dbReference>
<reference evidence="7 8" key="2">
    <citation type="journal article" date="2023" name="ChemBioChem">
        <title>Acyltransferase Domain Exchange between Two Independent Type I Polyketide Synthases in the Same Producer Strain of Macrolide Antibiotics.</title>
        <authorList>
            <person name="Kudo F."/>
            <person name="Kishikawa K."/>
            <person name="Tsuboi K."/>
            <person name="Kido T."/>
            <person name="Usui T."/>
            <person name="Hashimoto J."/>
            <person name="Shin-Ya K."/>
            <person name="Miyanaga A."/>
            <person name="Eguchi T."/>
        </authorList>
    </citation>
    <scope>NUCLEOTIDE SEQUENCE [LARGE SCALE GENOMIC DNA]</scope>
    <source>
        <strain evidence="7 8">A-8890</strain>
    </source>
</reference>
<reference evidence="7 8" key="1">
    <citation type="journal article" date="2010" name="ChemBioChem">
        <title>Cloning and characterization of the biosynthetic gene cluster of 16-membered macrolide antibiotic FD-891: involvement of a dual functional cytochrome P450 monooxygenase catalyzing epoxidation and hydroxylation.</title>
        <authorList>
            <person name="Kudo F."/>
            <person name="Motegi A."/>
            <person name="Mizoue K."/>
            <person name="Eguchi T."/>
        </authorList>
    </citation>
    <scope>NUCLEOTIDE SEQUENCE [LARGE SCALE GENOMIC DNA]</scope>
    <source>
        <strain evidence="7 8">A-8890</strain>
    </source>
</reference>
<evidence type="ECO:0000256" key="3">
    <source>
        <dbReference type="ARBA" id="ARBA00022989"/>
    </source>
</evidence>
<evidence type="ECO:0000256" key="1">
    <source>
        <dbReference type="ARBA" id="ARBA00004370"/>
    </source>
</evidence>
<dbReference type="PANTHER" id="PTHR14948">
    <property type="entry name" value="NG5"/>
    <property type="match status" value="1"/>
</dbReference>
<dbReference type="RefSeq" id="WP_286246839.1">
    <property type="nucleotide sequence ID" value="NZ_AP018448.1"/>
</dbReference>
<dbReference type="InterPro" id="IPR007593">
    <property type="entry name" value="CD225/Dispanin_fam"/>
</dbReference>
<dbReference type="InterPro" id="IPR051423">
    <property type="entry name" value="CD225/Dispanin"/>
</dbReference>
<dbReference type="Proteomes" id="UP001321542">
    <property type="component" value="Chromosome"/>
</dbReference>
<gene>
    <name evidence="7" type="ORF">SGFS_001900</name>
</gene>
<evidence type="ECO:0000256" key="4">
    <source>
        <dbReference type="ARBA" id="ARBA00023136"/>
    </source>
</evidence>
<keyword evidence="2 6" id="KW-0812">Transmembrane</keyword>
<proteinExistence type="predicted"/>
<organism evidence="7 8">
    <name type="scientific">Streptomyces graminofaciens</name>
    <dbReference type="NCBI Taxonomy" id="68212"/>
    <lineage>
        <taxon>Bacteria</taxon>
        <taxon>Bacillati</taxon>
        <taxon>Actinomycetota</taxon>
        <taxon>Actinomycetes</taxon>
        <taxon>Kitasatosporales</taxon>
        <taxon>Streptomycetaceae</taxon>
        <taxon>Streptomyces</taxon>
    </lineage>
</organism>
<dbReference type="Pfam" id="PF04505">
    <property type="entry name" value="CD225"/>
    <property type="match status" value="1"/>
</dbReference>
<keyword evidence="3 6" id="KW-1133">Transmembrane helix</keyword>
<comment type="subcellular location">
    <subcellularLocation>
        <location evidence="1">Membrane</location>
    </subcellularLocation>
</comment>
<dbReference type="EMBL" id="AP018448">
    <property type="protein sequence ID" value="BBC28899.1"/>
    <property type="molecule type" value="Genomic_DNA"/>
</dbReference>
<evidence type="ECO:0000313" key="7">
    <source>
        <dbReference type="EMBL" id="BBC28899.1"/>
    </source>
</evidence>
<feature type="region of interest" description="Disordered" evidence="5">
    <location>
        <begin position="1"/>
        <end position="53"/>
    </location>
</feature>
<evidence type="ECO:0000256" key="2">
    <source>
        <dbReference type="ARBA" id="ARBA00022692"/>
    </source>
</evidence>
<sequence>MADKHHEPQSDDIWGPDPLGQQPFPPSSGQPGWSQETGQGSWGPQHTPQRPAPESYMTPAILVTILCFLPTGIAAIVFASQVSAKNAAGDYEGAVQASRKARILVFVSLGIGVLFWLIMVIVAGASDSSAKGMLVP</sequence>
<evidence type="ECO:0000256" key="6">
    <source>
        <dbReference type="SAM" id="Phobius"/>
    </source>
</evidence>
<keyword evidence="4 6" id="KW-0472">Membrane</keyword>
<protein>
    <recommendedName>
        <fullName evidence="9">Interferon-induced transmembrane protein</fullName>
    </recommendedName>
</protein>
<feature type="transmembrane region" description="Helical" evidence="6">
    <location>
        <begin position="103"/>
        <end position="126"/>
    </location>
</feature>
<name>A0ABN5V7I8_9ACTN</name>
<feature type="transmembrane region" description="Helical" evidence="6">
    <location>
        <begin position="60"/>
        <end position="82"/>
    </location>
</feature>
<feature type="compositionally biased region" description="Polar residues" evidence="5">
    <location>
        <begin position="36"/>
        <end position="48"/>
    </location>
</feature>
<evidence type="ECO:0008006" key="9">
    <source>
        <dbReference type="Google" id="ProtNLM"/>
    </source>
</evidence>
<keyword evidence="8" id="KW-1185">Reference proteome</keyword>
<evidence type="ECO:0000313" key="8">
    <source>
        <dbReference type="Proteomes" id="UP001321542"/>
    </source>
</evidence>
<evidence type="ECO:0000256" key="5">
    <source>
        <dbReference type="SAM" id="MobiDB-lite"/>
    </source>
</evidence>
<accession>A0ABN5V7I8</accession>